<dbReference type="EMBL" id="JABBWG010000032">
    <property type="protein sequence ID" value="KAG1810677.1"/>
    <property type="molecule type" value="Genomic_DNA"/>
</dbReference>
<feature type="region of interest" description="Disordered" evidence="1">
    <location>
        <begin position="24"/>
        <end position="54"/>
    </location>
</feature>
<dbReference type="GeneID" id="64637611"/>
<keyword evidence="3" id="KW-1185">Reference proteome</keyword>
<dbReference type="OrthoDB" id="2632115at2759"/>
<dbReference type="AlphaFoldDB" id="A0A9P7E464"/>
<accession>A0A9P7E464</accession>
<sequence length="192" mass="20451">MDIIQIYKSQRAQTLQIQYVSHSSCTTSKPPVPFATTSRPIPSSKSTLSPPTASPVSISYTTLSVSNSGPNCISHGGMNSRLGPQSRTFLLNTNNPRPDDPRHICVHPPKSCVTVGTTGESRRSRYGKLGGYFPPSSLSSGTSIDREIPPDLPLAAIVREGVSCDGAYTGASAPDQPRETQVVKATGELMYS</sequence>
<proteinExistence type="predicted"/>
<evidence type="ECO:0000313" key="3">
    <source>
        <dbReference type="Proteomes" id="UP000807769"/>
    </source>
</evidence>
<organism evidence="2 3">
    <name type="scientific">Suillus subaureus</name>
    <dbReference type="NCBI Taxonomy" id="48587"/>
    <lineage>
        <taxon>Eukaryota</taxon>
        <taxon>Fungi</taxon>
        <taxon>Dikarya</taxon>
        <taxon>Basidiomycota</taxon>
        <taxon>Agaricomycotina</taxon>
        <taxon>Agaricomycetes</taxon>
        <taxon>Agaricomycetidae</taxon>
        <taxon>Boletales</taxon>
        <taxon>Suillineae</taxon>
        <taxon>Suillaceae</taxon>
        <taxon>Suillus</taxon>
    </lineage>
</organism>
<name>A0A9P7E464_9AGAM</name>
<dbReference type="Proteomes" id="UP000807769">
    <property type="component" value="Unassembled WGS sequence"/>
</dbReference>
<protein>
    <submittedName>
        <fullName evidence="2">Uncharacterized protein</fullName>
    </submittedName>
</protein>
<evidence type="ECO:0000313" key="2">
    <source>
        <dbReference type="EMBL" id="KAG1810677.1"/>
    </source>
</evidence>
<dbReference type="RefSeq" id="XP_041189573.1">
    <property type="nucleotide sequence ID" value="XM_041343595.1"/>
</dbReference>
<gene>
    <name evidence="2" type="ORF">BJ212DRAFT_588584</name>
</gene>
<reference evidence="2" key="1">
    <citation type="journal article" date="2020" name="New Phytol.">
        <title>Comparative genomics reveals dynamic genome evolution in host specialist ectomycorrhizal fungi.</title>
        <authorList>
            <person name="Lofgren L.A."/>
            <person name="Nguyen N.H."/>
            <person name="Vilgalys R."/>
            <person name="Ruytinx J."/>
            <person name="Liao H.L."/>
            <person name="Branco S."/>
            <person name="Kuo A."/>
            <person name="LaButti K."/>
            <person name="Lipzen A."/>
            <person name="Andreopoulos W."/>
            <person name="Pangilinan J."/>
            <person name="Riley R."/>
            <person name="Hundley H."/>
            <person name="Na H."/>
            <person name="Barry K."/>
            <person name="Grigoriev I.V."/>
            <person name="Stajich J.E."/>
            <person name="Kennedy P.G."/>
        </authorList>
    </citation>
    <scope>NUCLEOTIDE SEQUENCE</scope>
    <source>
        <strain evidence="2">MN1</strain>
    </source>
</reference>
<evidence type="ECO:0000256" key="1">
    <source>
        <dbReference type="SAM" id="MobiDB-lite"/>
    </source>
</evidence>
<comment type="caution">
    <text evidence="2">The sequence shown here is derived from an EMBL/GenBank/DDBJ whole genome shotgun (WGS) entry which is preliminary data.</text>
</comment>